<organism evidence="16 17">
    <name type="scientific">Novosphingobium flavum</name>
    <dbReference type="NCBI Taxonomy" id="1778672"/>
    <lineage>
        <taxon>Bacteria</taxon>
        <taxon>Pseudomonadati</taxon>
        <taxon>Pseudomonadota</taxon>
        <taxon>Alphaproteobacteria</taxon>
        <taxon>Sphingomonadales</taxon>
        <taxon>Sphingomonadaceae</taxon>
        <taxon>Novosphingobium</taxon>
    </lineage>
</organism>
<dbReference type="PANTHER" id="PTHR32552:SF81">
    <property type="entry name" value="TONB-DEPENDENT OUTER MEMBRANE RECEPTOR"/>
    <property type="match status" value="1"/>
</dbReference>
<dbReference type="PROSITE" id="PS52016">
    <property type="entry name" value="TONB_DEPENDENT_REC_3"/>
    <property type="match status" value="1"/>
</dbReference>
<dbReference type="AlphaFoldDB" id="A0A7X1KKB9"/>
<dbReference type="InterPro" id="IPR036942">
    <property type="entry name" value="Beta-barrel_TonB_sf"/>
</dbReference>
<comment type="subcellular location">
    <subcellularLocation>
        <location evidence="1 11">Cell outer membrane</location>
        <topology evidence="1 11">Multi-pass membrane protein</topology>
    </subcellularLocation>
</comment>
<evidence type="ECO:0000313" key="17">
    <source>
        <dbReference type="Proteomes" id="UP000566813"/>
    </source>
</evidence>
<evidence type="ECO:0000256" key="6">
    <source>
        <dbReference type="ARBA" id="ARBA00023004"/>
    </source>
</evidence>
<evidence type="ECO:0000256" key="5">
    <source>
        <dbReference type="ARBA" id="ARBA00022692"/>
    </source>
</evidence>
<dbReference type="GO" id="GO:0006826">
    <property type="term" value="P:iron ion transport"/>
    <property type="evidence" value="ECO:0007669"/>
    <property type="project" value="UniProtKB-KW"/>
</dbReference>
<evidence type="ECO:0000256" key="13">
    <source>
        <dbReference type="SAM" id="SignalP"/>
    </source>
</evidence>
<keyword evidence="8 12" id="KW-0798">TonB box</keyword>
<evidence type="ECO:0000313" key="16">
    <source>
        <dbReference type="EMBL" id="MBC2664020.1"/>
    </source>
</evidence>
<evidence type="ECO:0000256" key="7">
    <source>
        <dbReference type="ARBA" id="ARBA00023065"/>
    </source>
</evidence>
<evidence type="ECO:0000256" key="1">
    <source>
        <dbReference type="ARBA" id="ARBA00004571"/>
    </source>
</evidence>
<evidence type="ECO:0000256" key="3">
    <source>
        <dbReference type="ARBA" id="ARBA00022452"/>
    </source>
</evidence>
<keyword evidence="7" id="KW-0406">Ion transport</keyword>
<dbReference type="SUPFAM" id="SSF56935">
    <property type="entry name" value="Porins"/>
    <property type="match status" value="1"/>
</dbReference>
<dbReference type="Proteomes" id="UP000566813">
    <property type="component" value="Unassembled WGS sequence"/>
</dbReference>
<evidence type="ECO:0000259" key="15">
    <source>
        <dbReference type="Pfam" id="PF07715"/>
    </source>
</evidence>
<name>A0A7X1KKB9_9SPHN</name>
<evidence type="ECO:0000256" key="8">
    <source>
        <dbReference type="ARBA" id="ARBA00023077"/>
    </source>
</evidence>
<evidence type="ECO:0000256" key="12">
    <source>
        <dbReference type="RuleBase" id="RU003357"/>
    </source>
</evidence>
<evidence type="ECO:0000259" key="14">
    <source>
        <dbReference type="Pfam" id="PF00593"/>
    </source>
</evidence>
<keyword evidence="3 11" id="KW-1134">Transmembrane beta strand</keyword>
<keyword evidence="6" id="KW-0408">Iron</keyword>
<evidence type="ECO:0000256" key="11">
    <source>
        <dbReference type="PROSITE-ProRule" id="PRU01360"/>
    </source>
</evidence>
<keyword evidence="4" id="KW-0410">Iron transport</keyword>
<gene>
    <name evidence="16" type="ORF">H7F51_00660</name>
</gene>
<keyword evidence="10 11" id="KW-0998">Cell outer membrane</keyword>
<comment type="similarity">
    <text evidence="11 12">Belongs to the TonB-dependent receptor family.</text>
</comment>
<dbReference type="Pfam" id="PF07715">
    <property type="entry name" value="Plug"/>
    <property type="match status" value="1"/>
</dbReference>
<evidence type="ECO:0000256" key="9">
    <source>
        <dbReference type="ARBA" id="ARBA00023136"/>
    </source>
</evidence>
<dbReference type="RefSeq" id="WP_185662278.1">
    <property type="nucleotide sequence ID" value="NZ_JACLAW010000001.1"/>
</dbReference>
<feature type="domain" description="TonB-dependent receptor plug" evidence="15">
    <location>
        <begin position="54"/>
        <end position="169"/>
    </location>
</feature>
<dbReference type="InterPro" id="IPR012910">
    <property type="entry name" value="Plug_dom"/>
</dbReference>
<reference evidence="16 17" key="1">
    <citation type="submission" date="2020-08" db="EMBL/GenBank/DDBJ databases">
        <title>The genome sequence of type strain Novosphingobium flavum NBRC 111647.</title>
        <authorList>
            <person name="Liu Y."/>
        </authorList>
    </citation>
    <scope>NUCLEOTIDE SEQUENCE [LARGE SCALE GENOMIC DNA]</scope>
    <source>
        <strain evidence="16 17">NBRC 111647</strain>
    </source>
</reference>
<keyword evidence="13" id="KW-0732">Signal</keyword>
<dbReference type="InterPro" id="IPR000531">
    <property type="entry name" value="Beta-barrel_TonB"/>
</dbReference>
<feature type="signal peptide" evidence="13">
    <location>
        <begin position="1"/>
        <end position="30"/>
    </location>
</feature>
<evidence type="ECO:0000256" key="10">
    <source>
        <dbReference type="ARBA" id="ARBA00023237"/>
    </source>
</evidence>
<keyword evidence="9 11" id="KW-0472">Membrane</keyword>
<comment type="caution">
    <text evidence="16">The sequence shown here is derived from an EMBL/GenBank/DDBJ whole genome shotgun (WGS) entry which is preliminary data.</text>
</comment>
<feature type="chain" id="PRO_5031540620" evidence="13">
    <location>
        <begin position="31"/>
        <end position="780"/>
    </location>
</feature>
<sequence>MYRINSRKARLLAFAPITLSAAVLAHPALAAESEAEAPSVDELVVTAQREKANLQDTPISVTVLNDKMINQLNVHDVSDLRGLVPNLEVLPMGGGGAGVFGANQTSFAIRGVGSAQRFFNQDTKVGVYVDDVYLSSTYTMNANFFDIGNVQVLKGPQGTLFGKNTIGGAVLVDSHPVDETFGGYGRVTYGSYNRIEAQGAINVPLTENLGARVSFFTSDVDGYIKHLLDNRTSNDGHVRAVRGQLHYAPGAKVTFDFKAEYAKTHDNGNAFITTAINPNATYVKNYNSVFAPNPTGLTDGRLYQVKYQPLGLPYTIYGDNLSSFPYSPRPYPAMLPFNRGDNLTIQLRTQIDLTDALKVKLITGYKEINLDSYRGDGTPAGLYTEYNEFRTDQFSQEVQVFTHMFQERLKLTAGGYFIQQNANSEQITGPDYVDPVGYYYQNNNNFPSWAAYLQGTLKPTDKLSITAGVRYTEDMKNPRTRIWTSGCSGTFLSGYQNGTGGCWVPGPDGNTLSVANKTWHHIDPRFEIDYEWRPGLMTYVSYTSGYQSGGFNTQVGPGAPANVPYEQEIVRSWEGGIKSEWFDKRVRLNAAIFHQKYKNYQSSILVYYNGVDIRTTSSAANAHEWGYEAEFDARPIDALGLRANYAFLDQGYDEIFPGAQGLTLATAISSAPRHEWSVAGDYTVDLGVGKLVAAADYRWVGVKASGTAPLIAYTPSYGLLGANISFTPAKGNWSLSVYGKNLTKKYYYVAYSTTANGIGLATVTPGAPRTFGVTLGYKFN</sequence>
<protein>
    <submittedName>
        <fullName evidence="16">TonB-dependent receptor</fullName>
    </submittedName>
</protein>
<evidence type="ECO:0000256" key="4">
    <source>
        <dbReference type="ARBA" id="ARBA00022496"/>
    </source>
</evidence>
<keyword evidence="2 11" id="KW-0813">Transport</keyword>
<feature type="domain" description="TonB-dependent receptor-like beta-barrel" evidence="14">
    <location>
        <begin position="300"/>
        <end position="742"/>
    </location>
</feature>
<dbReference type="InterPro" id="IPR039426">
    <property type="entry name" value="TonB-dep_rcpt-like"/>
</dbReference>
<keyword evidence="17" id="KW-1185">Reference proteome</keyword>
<dbReference type="Gene3D" id="2.40.170.20">
    <property type="entry name" value="TonB-dependent receptor, beta-barrel domain"/>
    <property type="match status" value="2"/>
</dbReference>
<dbReference type="PANTHER" id="PTHR32552">
    <property type="entry name" value="FERRICHROME IRON RECEPTOR-RELATED"/>
    <property type="match status" value="1"/>
</dbReference>
<dbReference type="GO" id="GO:0009279">
    <property type="term" value="C:cell outer membrane"/>
    <property type="evidence" value="ECO:0007669"/>
    <property type="project" value="UniProtKB-SubCell"/>
</dbReference>
<accession>A0A7X1KKB9</accession>
<evidence type="ECO:0000256" key="2">
    <source>
        <dbReference type="ARBA" id="ARBA00022448"/>
    </source>
</evidence>
<dbReference type="EMBL" id="JACLAW010000001">
    <property type="protein sequence ID" value="MBC2664020.1"/>
    <property type="molecule type" value="Genomic_DNA"/>
</dbReference>
<dbReference type="Pfam" id="PF00593">
    <property type="entry name" value="TonB_dep_Rec_b-barrel"/>
    <property type="match status" value="1"/>
</dbReference>
<proteinExistence type="inferred from homology"/>
<keyword evidence="16" id="KW-0675">Receptor</keyword>
<keyword evidence="5 11" id="KW-0812">Transmembrane</keyword>